<dbReference type="PANTHER" id="PTHR34710">
    <property type="entry name" value="OS03G0834100 PROTEIN"/>
    <property type="match status" value="1"/>
</dbReference>
<dbReference type="Proteomes" id="UP001153076">
    <property type="component" value="Unassembled WGS sequence"/>
</dbReference>
<feature type="compositionally biased region" description="Basic and acidic residues" evidence="1">
    <location>
        <begin position="27"/>
        <end position="42"/>
    </location>
</feature>
<gene>
    <name evidence="3" type="ORF">Cgig2_001519</name>
</gene>
<name>A0A9Q1QP13_9CARY</name>
<dbReference type="AlphaFoldDB" id="A0A9Q1QP13"/>
<evidence type="ECO:0000313" key="4">
    <source>
        <dbReference type="Proteomes" id="UP001153076"/>
    </source>
</evidence>
<proteinExistence type="predicted"/>
<accession>A0A9Q1QP13</accession>
<evidence type="ECO:0000313" key="3">
    <source>
        <dbReference type="EMBL" id="KAJ8449863.1"/>
    </source>
</evidence>
<reference evidence="3" key="1">
    <citation type="submission" date="2022-04" db="EMBL/GenBank/DDBJ databases">
        <title>Carnegiea gigantea Genome sequencing and assembly v2.</title>
        <authorList>
            <person name="Copetti D."/>
            <person name="Sanderson M.J."/>
            <person name="Burquez A."/>
            <person name="Wojciechowski M.F."/>
        </authorList>
    </citation>
    <scope>NUCLEOTIDE SEQUENCE</scope>
    <source>
        <strain evidence="3">SGP5-SGP5p</strain>
        <tissue evidence="3">Aerial part</tissue>
    </source>
</reference>
<dbReference type="Pfam" id="PF12274">
    <property type="entry name" value="DUF3615"/>
    <property type="match status" value="1"/>
</dbReference>
<protein>
    <recommendedName>
        <fullName evidence="2">DUF3615 domain-containing protein</fullName>
    </recommendedName>
</protein>
<dbReference type="InterPro" id="IPR022059">
    <property type="entry name" value="DUF3615"/>
</dbReference>
<sequence length="195" mass="21100">MVISKSLRSKSKVASTTPLSPSKAKLKISDKSRPPKKSREDECKIMRHRPRTSNYGFDHKKGAAEQDNQCAVAALAHFNQEAAFKLGVTYELVQAGMSAAFMPGHLQPGFLYHANFTAKPTNCTDGTQTVLFFAELYEPYREPPRVTMCCILGPADQLCLGHNGCKTCGPGNPVIHHPGGGFYPGAGFCSLSPSP</sequence>
<dbReference type="PANTHER" id="PTHR34710:SF20">
    <property type="entry name" value="OS10G0550200 PROTEIN"/>
    <property type="match status" value="1"/>
</dbReference>
<evidence type="ECO:0000256" key="1">
    <source>
        <dbReference type="SAM" id="MobiDB-lite"/>
    </source>
</evidence>
<feature type="domain" description="DUF3615" evidence="2">
    <location>
        <begin position="73"/>
        <end position="178"/>
    </location>
</feature>
<organism evidence="3 4">
    <name type="scientific">Carnegiea gigantea</name>
    <dbReference type="NCBI Taxonomy" id="171969"/>
    <lineage>
        <taxon>Eukaryota</taxon>
        <taxon>Viridiplantae</taxon>
        <taxon>Streptophyta</taxon>
        <taxon>Embryophyta</taxon>
        <taxon>Tracheophyta</taxon>
        <taxon>Spermatophyta</taxon>
        <taxon>Magnoliopsida</taxon>
        <taxon>eudicotyledons</taxon>
        <taxon>Gunneridae</taxon>
        <taxon>Pentapetalae</taxon>
        <taxon>Caryophyllales</taxon>
        <taxon>Cactineae</taxon>
        <taxon>Cactaceae</taxon>
        <taxon>Cactoideae</taxon>
        <taxon>Echinocereeae</taxon>
        <taxon>Carnegiea</taxon>
    </lineage>
</organism>
<evidence type="ECO:0000259" key="2">
    <source>
        <dbReference type="Pfam" id="PF12274"/>
    </source>
</evidence>
<keyword evidence="4" id="KW-1185">Reference proteome</keyword>
<comment type="caution">
    <text evidence="3">The sequence shown here is derived from an EMBL/GenBank/DDBJ whole genome shotgun (WGS) entry which is preliminary data.</text>
</comment>
<dbReference type="EMBL" id="JAKOGI010000019">
    <property type="protein sequence ID" value="KAJ8449863.1"/>
    <property type="molecule type" value="Genomic_DNA"/>
</dbReference>
<feature type="region of interest" description="Disordered" evidence="1">
    <location>
        <begin position="1"/>
        <end position="42"/>
    </location>
</feature>